<evidence type="ECO:0000256" key="2">
    <source>
        <dbReference type="ARBA" id="ARBA00023315"/>
    </source>
</evidence>
<proteinExistence type="predicted"/>
<dbReference type="PANTHER" id="PTHR43420">
    <property type="entry name" value="ACETYLTRANSFERASE"/>
    <property type="match status" value="1"/>
</dbReference>
<dbReference type="STRING" id="1429083.GCA_001885685_03209"/>
<dbReference type="Pfam" id="PF13673">
    <property type="entry name" value="Acetyltransf_10"/>
    <property type="match status" value="1"/>
</dbReference>
<dbReference type="InterPro" id="IPR050680">
    <property type="entry name" value="YpeA/RimI_acetyltransf"/>
</dbReference>
<keyword evidence="2 4" id="KW-0012">Acyltransferase</keyword>
<dbReference type="PROSITE" id="PS51186">
    <property type="entry name" value="GNAT"/>
    <property type="match status" value="1"/>
</dbReference>
<evidence type="ECO:0000313" key="5">
    <source>
        <dbReference type="Proteomes" id="UP000185766"/>
    </source>
</evidence>
<accession>A0A1H7RB10</accession>
<feature type="domain" description="N-acetyltransferase" evidence="3">
    <location>
        <begin position="4"/>
        <end position="141"/>
    </location>
</feature>
<dbReference type="GO" id="GO:0016747">
    <property type="term" value="F:acyltransferase activity, transferring groups other than amino-acyl groups"/>
    <property type="evidence" value="ECO:0007669"/>
    <property type="project" value="InterPro"/>
</dbReference>
<dbReference type="AlphaFoldDB" id="A0A1H7RB10"/>
<gene>
    <name evidence="4" type="ORF">SAMN05216214_11476</name>
</gene>
<evidence type="ECO:0000256" key="1">
    <source>
        <dbReference type="ARBA" id="ARBA00022679"/>
    </source>
</evidence>
<sequence length="142" mass="15789">MSDIHVRLADWQADQALLTAIRQAVFIDEQAVPAELEWDAEDARCQHLLAMAGDTAIGTARLLADGHIGRVAVLKDWRGHQVGLKLMQAAMQLGLEQGMRVFLLSAQVHAIAFYERLGYQVTSEPYDDAGIPHVDMRYEHPA</sequence>
<protein>
    <submittedName>
        <fullName evidence="4">Predicted N-acyltransferase, GNAT family</fullName>
    </submittedName>
</protein>
<dbReference type="RefSeq" id="WP_074869726.1">
    <property type="nucleotide sequence ID" value="NZ_FOAS01000014.1"/>
</dbReference>
<dbReference type="Gene3D" id="3.40.630.30">
    <property type="match status" value="1"/>
</dbReference>
<organism evidence="4 5">
    <name type="scientific">Atopomonas hussainii</name>
    <dbReference type="NCBI Taxonomy" id="1429083"/>
    <lineage>
        <taxon>Bacteria</taxon>
        <taxon>Pseudomonadati</taxon>
        <taxon>Pseudomonadota</taxon>
        <taxon>Gammaproteobacteria</taxon>
        <taxon>Pseudomonadales</taxon>
        <taxon>Pseudomonadaceae</taxon>
        <taxon>Atopomonas</taxon>
    </lineage>
</organism>
<dbReference type="EMBL" id="FOAS01000014">
    <property type="protein sequence ID" value="SEL57383.1"/>
    <property type="molecule type" value="Genomic_DNA"/>
</dbReference>
<keyword evidence="1 4" id="KW-0808">Transferase</keyword>
<reference evidence="4 5" key="1">
    <citation type="submission" date="2016-10" db="EMBL/GenBank/DDBJ databases">
        <authorList>
            <person name="de Groot N.N."/>
        </authorList>
    </citation>
    <scope>NUCLEOTIDE SEQUENCE [LARGE SCALE GENOMIC DNA]</scope>
    <source>
        <strain evidence="4 5">JCM 19513</strain>
    </source>
</reference>
<evidence type="ECO:0000313" key="4">
    <source>
        <dbReference type="EMBL" id="SEL57383.1"/>
    </source>
</evidence>
<name>A0A1H7RB10_9GAMM</name>
<keyword evidence="5" id="KW-1185">Reference proteome</keyword>
<dbReference type="InterPro" id="IPR016181">
    <property type="entry name" value="Acyl_CoA_acyltransferase"/>
</dbReference>
<dbReference type="PANTHER" id="PTHR43420:SF47">
    <property type="entry name" value="N-ACETYLTRANSFERASE DOMAIN-CONTAINING PROTEIN"/>
    <property type="match status" value="1"/>
</dbReference>
<evidence type="ECO:0000259" key="3">
    <source>
        <dbReference type="PROSITE" id="PS51186"/>
    </source>
</evidence>
<dbReference type="SUPFAM" id="SSF55729">
    <property type="entry name" value="Acyl-CoA N-acyltransferases (Nat)"/>
    <property type="match status" value="1"/>
</dbReference>
<dbReference type="Proteomes" id="UP000185766">
    <property type="component" value="Unassembled WGS sequence"/>
</dbReference>
<dbReference type="CDD" id="cd04301">
    <property type="entry name" value="NAT_SF"/>
    <property type="match status" value="1"/>
</dbReference>
<dbReference type="InterPro" id="IPR000182">
    <property type="entry name" value="GNAT_dom"/>
</dbReference>